<dbReference type="CDD" id="cd06267">
    <property type="entry name" value="PBP1_LacI_sugar_binding-like"/>
    <property type="match status" value="1"/>
</dbReference>
<dbReference type="Proteomes" id="UP001207408">
    <property type="component" value="Unassembled WGS sequence"/>
</dbReference>
<dbReference type="PROSITE" id="PS50932">
    <property type="entry name" value="HTH_LACI_2"/>
    <property type="match status" value="1"/>
</dbReference>
<reference evidence="5" key="1">
    <citation type="submission" date="2022-10" db="EMBL/GenBank/DDBJ databases">
        <authorList>
            <person name="Yu W.X."/>
        </authorList>
    </citation>
    <scope>NUCLEOTIDE SEQUENCE</scope>
    <source>
        <strain evidence="5">D04</strain>
    </source>
</reference>
<feature type="domain" description="HTH lacI-type" evidence="4">
    <location>
        <begin position="6"/>
        <end position="60"/>
    </location>
</feature>
<dbReference type="AlphaFoldDB" id="A0AAE3MET4"/>
<dbReference type="PANTHER" id="PTHR30146">
    <property type="entry name" value="LACI-RELATED TRANSCRIPTIONAL REPRESSOR"/>
    <property type="match status" value="1"/>
</dbReference>
<keyword evidence="2" id="KW-0238">DNA-binding</keyword>
<dbReference type="SMART" id="SM00354">
    <property type="entry name" value="HTH_LACI"/>
    <property type="match status" value="1"/>
</dbReference>
<dbReference type="InterPro" id="IPR028082">
    <property type="entry name" value="Peripla_BP_I"/>
</dbReference>
<sequence>MKRNPATLKDIAEKLGLNKSTVSRALKDHPDVSQKTRDMVKRMAKKLHYVPNTVAASLRHKKSKVIGLLAPQISHFFLPSVIEGIEEVVHKYGYNLLILQSKESYEREVENLDILIANNVEGIIASVSRTTTDFTHFQQVINMGLPMVFYDRVVQDINTDVVLLDDTSAAFDAVSHLISKQRKKIAICTGNINLLISRNRLNGYKSALKNYGIEYNEDYVISCEWPEEAKRKTIDLLELPDPPDAIFAISDLTLSGVMQAIYSKGLPVPNDISVVAFCEEPFRSMYNPVITAIQPKGLEIGKTSAEMLFQRIKISPFADPEPRVVYLDGQLIVGGST</sequence>
<evidence type="ECO:0000256" key="2">
    <source>
        <dbReference type="ARBA" id="ARBA00023125"/>
    </source>
</evidence>
<dbReference type="RefSeq" id="WP_301199664.1">
    <property type="nucleotide sequence ID" value="NZ_JAPDPI010000022.1"/>
</dbReference>
<keyword evidence="3" id="KW-0804">Transcription</keyword>
<dbReference type="Gene3D" id="1.10.260.40">
    <property type="entry name" value="lambda repressor-like DNA-binding domains"/>
    <property type="match status" value="1"/>
</dbReference>
<organism evidence="5 6">
    <name type="scientific">Plebeiibacterium marinum</name>
    <dbReference type="NCBI Taxonomy" id="2992111"/>
    <lineage>
        <taxon>Bacteria</taxon>
        <taxon>Pseudomonadati</taxon>
        <taxon>Bacteroidota</taxon>
        <taxon>Bacteroidia</taxon>
        <taxon>Marinilabiliales</taxon>
        <taxon>Marinilabiliaceae</taxon>
        <taxon>Plebeiibacterium</taxon>
    </lineage>
</organism>
<dbReference type="EMBL" id="JAPDPI010000022">
    <property type="protein sequence ID" value="MCW3806292.1"/>
    <property type="molecule type" value="Genomic_DNA"/>
</dbReference>
<dbReference type="Pfam" id="PF00356">
    <property type="entry name" value="LacI"/>
    <property type="match status" value="1"/>
</dbReference>
<dbReference type="GO" id="GO:0003700">
    <property type="term" value="F:DNA-binding transcription factor activity"/>
    <property type="evidence" value="ECO:0007669"/>
    <property type="project" value="TreeGrafter"/>
</dbReference>
<dbReference type="InterPro" id="IPR010982">
    <property type="entry name" value="Lambda_DNA-bd_dom_sf"/>
</dbReference>
<dbReference type="CDD" id="cd01392">
    <property type="entry name" value="HTH_LacI"/>
    <property type="match status" value="1"/>
</dbReference>
<protein>
    <submittedName>
        <fullName evidence="5">LacI family transcriptional regulator</fullName>
    </submittedName>
</protein>
<dbReference type="InterPro" id="IPR000843">
    <property type="entry name" value="HTH_LacI"/>
</dbReference>
<dbReference type="GO" id="GO:0000976">
    <property type="term" value="F:transcription cis-regulatory region binding"/>
    <property type="evidence" value="ECO:0007669"/>
    <property type="project" value="TreeGrafter"/>
</dbReference>
<evidence type="ECO:0000313" key="6">
    <source>
        <dbReference type="Proteomes" id="UP001207408"/>
    </source>
</evidence>
<dbReference type="Gene3D" id="3.40.50.2300">
    <property type="match status" value="2"/>
</dbReference>
<comment type="caution">
    <text evidence="5">The sequence shown here is derived from an EMBL/GenBank/DDBJ whole genome shotgun (WGS) entry which is preliminary data.</text>
</comment>
<accession>A0AAE3MET4</accession>
<keyword evidence="6" id="KW-1185">Reference proteome</keyword>
<evidence type="ECO:0000313" key="5">
    <source>
        <dbReference type="EMBL" id="MCW3806292.1"/>
    </source>
</evidence>
<dbReference type="Pfam" id="PF00532">
    <property type="entry name" value="Peripla_BP_1"/>
    <property type="match status" value="1"/>
</dbReference>
<proteinExistence type="predicted"/>
<dbReference type="SUPFAM" id="SSF47413">
    <property type="entry name" value="lambda repressor-like DNA-binding domains"/>
    <property type="match status" value="1"/>
</dbReference>
<gene>
    <name evidence="5" type="ORF">OM074_11710</name>
</gene>
<dbReference type="PANTHER" id="PTHR30146:SF109">
    <property type="entry name" value="HTH-TYPE TRANSCRIPTIONAL REGULATOR GALS"/>
    <property type="match status" value="1"/>
</dbReference>
<evidence type="ECO:0000256" key="3">
    <source>
        <dbReference type="ARBA" id="ARBA00023163"/>
    </source>
</evidence>
<evidence type="ECO:0000256" key="1">
    <source>
        <dbReference type="ARBA" id="ARBA00023015"/>
    </source>
</evidence>
<evidence type="ECO:0000259" key="4">
    <source>
        <dbReference type="PROSITE" id="PS50932"/>
    </source>
</evidence>
<keyword evidence="1" id="KW-0805">Transcription regulation</keyword>
<dbReference type="InterPro" id="IPR001761">
    <property type="entry name" value="Peripla_BP/Lac1_sug-bd_dom"/>
</dbReference>
<name>A0AAE3MET4_9BACT</name>
<dbReference type="SUPFAM" id="SSF53822">
    <property type="entry name" value="Periplasmic binding protein-like I"/>
    <property type="match status" value="1"/>
</dbReference>